<dbReference type="InterPro" id="IPR050245">
    <property type="entry name" value="PrsA_foldase"/>
</dbReference>
<feature type="domain" description="PpiC" evidence="2">
    <location>
        <begin position="95"/>
        <end position="194"/>
    </location>
</feature>
<evidence type="ECO:0000313" key="3">
    <source>
        <dbReference type="EMBL" id="GAA4851229.1"/>
    </source>
</evidence>
<keyword evidence="1" id="KW-0697">Rotamase</keyword>
<keyword evidence="4" id="KW-1185">Reference proteome</keyword>
<name>A0ABP9DQ00_9BACT</name>
<feature type="domain" description="PpiC" evidence="2">
    <location>
        <begin position="199"/>
        <end position="295"/>
    </location>
</feature>
<dbReference type="PANTHER" id="PTHR47245">
    <property type="entry name" value="PEPTIDYLPROLYL ISOMERASE"/>
    <property type="match status" value="1"/>
</dbReference>
<dbReference type="Gene3D" id="3.10.50.40">
    <property type="match status" value="2"/>
</dbReference>
<comment type="caution">
    <text evidence="3">The sequence shown here is derived from an EMBL/GenBank/DDBJ whole genome shotgun (WGS) entry which is preliminary data.</text>
</comment>
<gene>
    <name evidence="3" type="ORF">GCM10023331_39890</name>
</gene>
<dbReference type="InterPro" id="IPR000297">
    <property type="entry name" value="PPIase_PpiC"/>
</dbReference>
<dbReference type="EMBL" id="BAABJX010000065">
    <property type="protein sequence ID" value="GAA4851229.1"/>
    <property type="molecule type" value="Genomic_DNA"/>
</dbReference>
<protein>
    <recommendedName>
        <fullName evidence="2">PpiC domain-containing protein</fullName>
    </recommendedName>
</protein>
<sequence>MTIDTMQVTKGEFEYLYNKNHREEENAFTEESIREYLDLFINFKLKVYAAYEQGRHLDSAFIQEFQSYQTQLQEPYLTGKRFAELQLENTYERMKYEVNASHILLAVNDSNPEDKALQTISEIQERLDAGEEFEALAKQYSQDPSVKRNGGNLGYFTAMQMVYPFEKAAFETKVGQVSSPVKTRFGYHLIKVHDRRPNQGRVKVAHIMLRGNNEQTKAQADALYEQLQKGAEWEALCKQYSQDRGSADKGGVLPWISSGRVDQSFSEAAFGLEQAGAIAKPIQTPYGWHIIRLIEKEGVPPLEEVKDQLLSQISREGSRTKESMSLLIDTLMQENNYLLSEKYKAKAQDAIDTTILSQTWEINEKWEKTGKKAIFSINGEPTAVQEYWAYVTKAQQDVPAMPIDQLKEKLFEDFRNETILTYERVHLAQKYPEYKWLLKEYHDGILLFKVMEDEVWNQASKDETGLELYFQNYQDQFYWPERLKVTVYDAGSPEILEKVKGALTEGRYEVYPTDVARLRYRRGASSLSSSQRRDLKKVSDMLKSYTALEIVLQGEYVPRESASIANKRVKAIQQQLKRYGVDENRIKVVTPVKVAAAGRSGGQVTCRYYSYDLEQLENSFNKQNALALKITKGTYMKGESSVIDKVTWQKGAYTVPVGDRFHYVVVDKVVPPQPKTLKEAKGEVIAQYQEFLEEQWINSLKSRVEVMVKEEVLQSVIKE</sequence>
<evidence type="ECO:0000259" key="2">
    <source>
        <dbReference type="PROSITE" id="PS50198"/>
    </source>
</evidence>
<organism evidence="3 4">
    <name type="scientific">Algivirga pacifica</name>
    <dbReference type="NCBI Taxonomy" id="1162670"/>
    <lineage>
        <taxon>Bacteria</taxon>
        <taxon>Pseudomonadati</taxon>
        <taxon>Bacteroidota</taxon>
        <taxon>Cytophagia</taxon>
        <taxon>Cytophagales</taxon>
        <taxon>Flammeovirgaceae</taxon>
        <taxon>Algivirga</taxon>
    </lineage>
</organism>
<dbReference type="Proteomes" id="UP001500298">
    <property type="component" value="Unassembled WGS sequence"/>
</dbReference>
<evidence type="ECO:0000256" key="1">
    <source>
        <dbReference type="PROSITE-ProRule" id="PRU00278"/>
    </source>
</evidence>
<dbReference type="Pfam" id="PF13616">
    <property type="entry name" value="Rotamase_3"/>
    <property type="match status" value="2"/>
</dbReference>
<reference evidence="4" key="1">
    <citation type="journal article" date="2019" name="Int. J. Syst. Evol. Microbiol.">
        <title>The Global Catalogue of Microorganisms (GCM) 10K type strain sequencing project: providing services to taxonomists for standard genome sequencing and annotation.</title>
        <authorList>
            <consortium name="The Broad Institute Genomics Platform"/>
            <consortium name="The Broad Institute Genome Sequencing Center for Infectious Disease"/>
            <person name="Wu L."/>
            <person name="Ma J."/>
        </authorList>
    </citation>
    <scope>NUCLEOTIDE SEQUENCE [LARGE SCALE GENOMIC DNA]</scope>
    <source>
        <strain evidence="4">JCM 18326</strain>
    </source>
</reference>
<proteinExistence type="predicted"/>
<keyword evidence="1" id="KW-0413">Isomerase</keyword>
<dbReference type="SUPFAM" id="SSF54534">
    <property type="entry name" value="FKBP-like"/>
    <property type="match status" value="2"/>
</dbReference>
<dbReference type="PROSITE" id="PS01096">
    <property type="entry name" value="PPIC_PPIASE_1"/>
    <property type="match status" value="1"/>
</dbReference>
<dbReference type="InterPro" id="IPR046357">
    <property type="entry name" value="PPIase_dom_sf"/>
</dbReference>
<accession>A0ABP9DQ00</accession>
<evidence type="ECO:0000313" key="4">
    <source>
        <dbReference type="Proteomes" id="UP001500298"/>
    </source>
</evidence>
<dbReference type="PROSITE" id="PS50198">
    <property type="entry name" value="PPIC_PPIASE_2"/>
    <property type="match status" value="2"/>
</dbReference>
<dbReference type="InterPro" id="IPR023058">
    <property type="entry name" value="PPIase_PpiC_CS"/>
</dbReference>
<dbReference type="PANTHER" id="PTHR47245:SF2">
    <property type="entry name" value="PEPTIDYL-PROLYL CIS-TRANS ISOMERASE HP_0175-RELATED"/>
    <property type="match status" value="1"/>
</dbReference>